<evidence type="ECO:0000313" key="2">
    <source>
        <dbReference type="Proteomes" id="UP000298264"/>
    </source>
</evidence>
<dbReference type="RefSeq" id="WP_135764147.1">
    <property type="nucleotide sequence ID" value="NZ_RQHV01000043.1"/>
</dbReference>
<name>A0A4R9LQW6_9LEPT</name>
<organism evidence="1 2">
    <name type="scientific">Leptospira ilyithenensis</name>
    <dbReference type="NCBI Taxonomy" id="2484901"/>
    <lineage>
        <taxon>Bacteria</taxon>
        <taxon>Pseudomonadati</taxon>
        <taxon>Spirochaetota</taxon>
        <taxon>Spirochaetia</taxon>
        <taxon>Leptospirales</taxon>
        <taxon>Leptospiraceae</taxon>
        <taxon>Leptospira</taxon>
    </lineage>
</organism>
<sequence>MIAVIGSGITGLTSAWLLSKHYPVTLYEKHSEIGMAAFSANHRIDGNIFEFDIPFRTIKRDYYPTLFRIYDKAGIQTRPVDYSFRVESKGSPVFGFRSYSFLGSNFGFPTLDSFRSGKGIKIFYDLLRFYANSKTDWSKEKTSISIRQFLEKNKYSSEFINEFLLPTFALVNTCKTETVGSYPADTIIGYHSRGYAYTPQETAKFGTRDITNRLVSGISNIELSAKIKSILFRKGKPVIQFESGEREFEHVIMTTQANQAYRLLGDYFSKEKEALSYFKYEPSDVILHTDNSFFEKRDVSLVFRVNEKFDKPEVTLDLGRIMPELKGQNLFQTWNPHKIPPKDKILKTAQFERPIVDEKTIHGIKGLANLHKSENRRLWLCGSYSLFGIPLLEAGAKSAMNIAEIITNKTSSELIL</sequence>
<dbReference type="Gene3D" id="3.90.660.20">
    <property type="entry name" value="Protoporphyrinogen oxidase, mitochondrial, domain 2"/>
    <property type="match status" value="1"/>
</dbReference>
<dbReference type="AlphaFoldDB" id="A0A4R9LQW6"/>
<proteinExistence type="predicted"/>
<dbReference type="Proteomes" id="UP000298264">
    <property type="component" value="Unassembled WGS sequence"/>
</dbReference>
<dbReference type="GO" id="GO:0016491">
    <property type="term" value="F:oxidoreductase activity"/>
    <property type="evidence" value="ECO:0007669"/>
    <property type="project" value="TreeGrafter"/>
</dbReference>
<dbReference type="Pfam" id="PF13450">
    <property type="entry name" value="NAD_binding_8"/>
    <property type="match status" value="1"/>
</dbReference>
<evidence type="ECO:0000313" key="1">
    <source>
        <dbReference type="EMBL" id="TGN10516.1"/>
    </source>
</evidence>
<dbReference type="InterPro" id="IPR050464">
    <property type="entry name" value="Zeta_carotene_desat/Oxidored"/>
</dbReference>
<protein>
    <submittedName>
        <fullName evidence="1">FAD-dependent oxidoreductase</fullName>
    </submittedName>
</protein>
<dbReference type="Gene3D" id="3.50.50.60">
    <property type="entry name" value="FAD/NAD(P)-binding domain"/>
    <property type="match status" value="2"/>
</dbReference>
<dbReference type="PANTHER" id="PTHR42923:SF17">
    <property type="entry name" value="AMINE OXIDASE DOMAIN-CONTAINING PROTEIN"/>
    <property type="match status" value="1"/>
</dbReference>
<accession>A0A4R9LQW6</accession>
<comment type="caution">
    <text evidence="1">The sequence shown here is derived from an EMBL/GenBank/DDBJ whole genome shotgun (WGS) entry which is preliminary data.</text>
</comment>
<reference evidence="1" key="1">
    <citation type="journal article" date="2019" name="PLoS Negl. Trop. Dis.">
        <title>Revisiting the worldwide diversity of Leptospira species in the environment.</title>
        <authorList>
            <person name="Vincent A.T."/>
            <person name="Schiettekatte O."/>
            <person name="Bourhy P."/>
            <person name="Veyrier F.J."/>
            <person name="Picardeau M."/>
        </authorList>
    </citation>
    <scope>NUCLEOTIDE SEQUENCE [LARGE SCALE GENOMIC DNA]</scope>
    <source>
        <strain evidence="1">201400974</strain>
    </source>
</reference>
<dbReference type="PANTHER" id="PTHR42923">
    <property type="entry name" value="PROTOPORPHYRINOGEN OXIDASE"/>
    <property type="match status" value="1"/>
</dbReference>
<gene>
    <name evidence="1" type="ORF">EHS11_09510</name>
</gene>
<dbReference type="OrthoDB" id="5792777at2"/>
<dbReference type="InterPro" id="IPR036188">
    <property type="entry name" value="FAD/NAD-bd_sf"/>
</dbReference>
<keyword evidence="2" id="KW-1185">Reference proteome</keyword>
<dbReference type="SUPFAM" id="SSF51905">
    <property type="entry name" value="FAD/NAD(P)-binding domain"/>
    <property type="match status" value="1"/>
</dbReference>
<dbReference type="EMBL" id="RQHV01000043">
    <property type="protein sequence ID" value="TGN10516.1"/>
    <property type="molecule type" value="Genomic_DNA"/>
</dbReference>